<evidence type="ECO:0000256" key="5">
    <source>
        <dbReference type="ARBA" id="ARBA00023136"/>
    </source>
</evidence>
<dbReference type="PROSITE" id="PS50895">
    <property type="entry name" value="SURF1"/>
    <property type="match status" value="1"/>
</dbReference>
<gene>
    <name evidence="7" type="ORF">L0664_01895</name>
</gene>
<keyword evidence="3 6" id="KW-0812">Transmembrane</keyword>
<evidence type="ECO:0000256" key="2">
    <source>
        <dbReference type="ARBA" id="ARBA00007165"/>
    </source>
</evidence>
<keyword evidence="8" id="KW-1185">Reference proteome</keyword>
<comment type="similarity">
    <text evidence="2 6">Belongs to the SURF1 family.</text>
</comment>
<sequence>MRKLLFPLVIGLGGIAVLLYLAFWQLDRLDWKLGVIADINARVAADPVPLPEQVDAEADNYLTVIMQGAATGEEIRFLDSGTAAGTGHRIISAFETADGRRVMLDQGLLPLYADAVDPFTGDVTVQGNLIWPDDISDQAPEGDEWYARDVAAMAQALNTEPVLVVLSAASQYDDRLTPLAVDTRNIKNDHLEYAITWFLLAVVWLSMTMFYTARSMRKKED</sequence>
<feature type="transmembrane region" description="Helical" evidence="6">
    <location>
        <begin position="194"/>
        <end position="213"/>
    </location>
</feature>
<feature type="transmembrane region" description="Helical" evidence="6">
    <location>
        <begin position="5"/>
        <end position="23"/>
    </location>
</feature>
<dbReference type="CDD" id="cd06662">
    <property type="entry name" value="SURF1"/>
    <property type="match status" value="1"/>
</dbReference>
<keyword evidence="6" id="KW-1003">Cell membrane</keyword>
<dbReference type="RefSeq" id="WP_235223932.1">
    <property type="nucleotide sequence ID" value="NZ_JAKGAQ010000001.1"/>
</dbReference>
<evidence type="ECO:0000256" key="4">
    <source>
        <dbReference type="ARBA" id="ARBA00022989"/>
    </source>
</evidence>
<comment type="caution">
    <text evidence="7">The sequence shown here is derived from an EMBL/GenBank/DDBJ whole genome shotgun (WGS) entry which is preliminary data.</text>
</comment>
<organism evidence="7 8">
    <name type="scientific">Octadecabacter dasysiphoniae</name>
    <dbReference type="NCBI Taxonomy" id="2909341"/>
    <lineage>
        <taxon>Bacteria</taxon>
        <taxon>Pseudomonadati</taxon>
        <taxon>Pseudomonadota</taxon>
        <taxon>Alphaproteobacteria</taxon>
        <taxon>Rhodobacterales</taxon>
        <taxon>Roseobacteraceae</taxon>
        <taxon>Octadecabacter</taxon>
    </lineage>
</organism>
<accession>A0ABS9CUU7</accession>
<dbReference type="Pfam" id="PF02104">
    <property type="entry name" value="SURF1"/>
    <property type="match status" value="1"/>
</dbReference>
<dbReference type="Proteomes" id="UP001200557">
    <property type="component" value="Unassembled WGS sequence"/>
</dbReference>
<evidence type="ECO:0000313" key="8">
    <source>
        <dbReference type="Proteomes" id="UP001200557"/>
    </source>
</evidence>
<dbReference type="InterPro" id="IPR045214">
    <property type="entry name" value="Surf1/Surf4"/>
</dbReference>
<dbReference type="InterPro" id="IPR002994">
    <property type="entry name" value="Surf1/Shy1"/>
</dbReference>
<reference evidence="7 8" key="1">
    <citation type="submission" date="2022-01" db="EMBL/GenBank/DDBJ databases">
        <title>Octadecabacter sp. nov., isolated from a marine alga.</title>
        <authorList>
            <person name="Jin M.S."/>
            <person name="Kim H.M."/>
            <person name="Han D.M."/>
            <person name="Jung J.J."/>
            <person name="Jeon C.O."/>
        </authorList>
    </citation>
    <scope>NUCLEOTIDE SEQUENCE [LARGE SCALE GENOMIC DNA]</scope>
    <source>
        <strain evidence="7 8">G9-8</strain>
    </source>
</reference>
<evidence type="ECO:0000256" key="1">
    <source>
        <dbReference type="ARBA" id="ARBA00004370"/>
    </source>
</evidence>
<proteinExistence type="inferred from homology"/>
<protein>
    <recommendedName>
        <fullName evidence="6">SURF1-like protein</fullName>
    </recommendedName>
</protein>
<dbReference type="PANTHER" id="PTHR23427">
    <property type="entry name" value="SURFEIT LOCUS PROTEIN"/>
    <property type="match status" value="1"/>
</dbReference>
<evidence type="ECO:0000313" key="7">
    <source>
        <dbReference type="EMBL" id="MCF2869808.1"/>
    </source>
</evidence>
<dbReference type="PANTHER" id="PTHR23427:SF2">
    <property type="entry name" value="SURFEIT LOCUS PROTEIN 1"/>
    <property type="match status" value="1"/>
</dbReference>
<name>A0ABS9CUU7_9RHOB</name>
<keyword evidence="5 6" id="KW-0472">Membrane</keyword>
<evidence type="ECO:0000256" key="3">
    <source>
        <dbReference type="ARBA" id="ARBA00022692"/>
    </source>
</evidence>
<keyword evidence="4 6" id="KW-1133">Transmembrane helix</keyword>
<evidence type="ECO:0000256" key="6">
    <source>
        <dbReference type="RuleBase" id="RU363076"/>
    </source>
</evidence>
<dbReference type="EMBL" id="JAKGAQ010000001">
    <property type="protein sequence ID" value="MCF2869808.1"/>
    <property type="molecule type" value="Genomic_DNA"/>
</dbReference>
<comment type="subcellular location">
    <subcellularLocation>
        <location evidence="6">Cell membrane</location>
        <topology evidence="6">Multi-pass membrane protein</topology>
    </subcellularLocation>
    <subcellularLocation>
        <location evidence="1">Membrane</location>
    </subcellularLocation>
</comment>